<evidence type="ECO:0000256" key="4">
    <source>
        <dbReference type="ARBA" id="ARBA00022777"/>
    </source>
</evidence>
<keyword evidence="5" id="KW-0902">Two-component regulatory system</keyword>
<evidence type="ECO:0000256" key="7">
    <source>
        <dbReference type="SAM" id="Phobius"/>
    </source>
</evidence>
<dbReference type="SMART" id="SM00028">
    <property type="entry name" value="TPR"/>
    <property type="match status" value="4"/>
</dbReference>
<feature type="domain" description="Histidine kinase" evidence="8">
    <location>
        <begin position="613"/>
        <end position="700"/>
    </location>
</feature>
<dbReference type="Pfam" id="PF13176">
    <property type="entry name" value="TPR_7"/>
    <property type="match status" value="1"/>
</dbReference>
<protein>
    <recommendedName>
        <fullName evidence="2">histidine kinase</fullName>
        <ecNumber evidence="2">2.7.13.3</ecNumber>
    </recommendedName>
</protein>
<evidence type="ECO:0000256" key="2">
    <source>
        <dbReference type="ARBA" id="ARBA00012438"/>
    </source>
</evidence>
<dbReference type="InterPro" id="IPR019734">
    <property type="entry name" value="TPR_rpt"/>
</dbReference>
<keyword evidence="7" id="KW-1133">Transmembrane helix</keyword>
<dbReference type="AlphaFoldDB" id="A0A265UVN2"/>
<dbReference type="InterPro" id="IPR036890">
    <property type="entry name" value="HATPase_C_sf"/>
</dbReference>
<dbReference type="InterPro" id="IPR050482">
    <property type="entry name" value="Sensor_HK_TwoCompSys"/>
</dbReference>
<name>A0A265UVN2_9FLAO</name>
<comment type="caution">
    <text evidence="9">The sequence shown here is derived from an EMBL/GenBank/DDBJ whole genome shotgun (WGS) entry which is preliminary data.</text>
</comment>
<feature type="transmembrane region" description="Helical" evidence="7">
    <location>
        <begin position="444"/>
        <end position="464"/>
    </location>
</feature>
<dbReference type="PANTHER" id="PTHR24421">
    <property type="entry name" value="NITRATE/NITRITE SENSOR PROTEIN NARX-RELATED"/>
    <property type="match status" value="1"/>
</dbReference>
<gene>
    <name evidence="9" type="ORF">CA834_07940</name>
</gene>
<sequence length="703" mass="79928">MTQNPSYNFLIVLFLLTCWAHGQSSDGPHVIDSLITRCKTSNDPYDKKLEDALLAERISKELNIDSITLKAQRNLAKMYFENQQYDRYIPLNKSNIELAQKLKDTSALAVASINLGQYYWGIEENDSAYFYFIKALEYFDPKKPSEDEAEILLFLATIQEEEKAYLGAEEDAVKAVRILNQLPSSNNANYLYSNLYNTLAIISNNVGNHEKAIEYYDKTIAYAKKMRYGFLTEVYATNNKANAYRNSGDFNKAIEIYQSLLPLRNKYEEDDPTFYATIIGNIGKTKLMSGQFSFKETENDIRKAYDTAKALGDELLLMDTGLDLAKLYLSATEKNSVSSGNVEGSSEVEYMPLIERKTDTVVKYATEALELARTNSVNQIRQDALLTLAEVSGTEDAKELLLEHIHVTDSVTALERTRRNKFARVKFDTEQLEAENEQISRENLYLLVLSIGLLLTAILIYIVISQRAKNRKLKLIQVQQKANEEIYNLMLQQQDKVDEARSLEKKRISEELHDGVLGRLFGTRLSLDSINFKDGKEAMTNRANYIGQLKTIEEDIRKISHELNTDFVSGTRFVDIVSELIDNQSQAYGLKSEFKYTDDISWDLVSNKTKINIYRIIQESLQNVYKHAKAKTVKISFSLENDVICLDITDDGQGFDTTKHKRGIGLKNMTSRVKGIDGDIAFTSQVGKGTTVRVKIPYTIQHA</sequence>
<dbReference type="GO" id="GO:0000160">
    <property type="term" value="P:phosphorelay signal transduction system"/>
    <property type="evidence" value="ECO:0007669"/>
    <property type="project" value="UniProtKB-KW"/>
</dbReference>
<dbReference type="Gene3D" id="1.25.40.10">
    <property type="entry name" value="Tetratricopeptide repeat domain"/>
    <property type="match status" value="2"/>
</dbReference>
<dbReference type="PROSITE" id="PS50005">
    <property type="entry name" value="TPR"/>
    <property type="match status" value="1"/>
</dbReference>
<evidence type="ECO:0000256" key="5">
    <source>
        <dbReference type="ARBA" id="ARBA00023012"/>
    </source>
</evidence>
<dbReference type="EMBL" id="NGJN01000003">
    <property type="protein sequence ID" value="OZV69373.1"/>
    <property type="molecule type" value="Genomic_DNA"/>
</dbReference>
<keyword evidence="3" id="KW-0808">Transferase</keyword>
<keyword evidence="7" id="KW-0472">Membrane</keyword>
<evidence type="ECO:0000256" key="1">
    <source>
        <dbReference type="ARBA" id="ARBA00000085"/>
    </source>
</evidence>
<dbReference type="InterPro" id="IPR011990">
    <property type="entry name" value="TPR-like_helical_dom_sf"/>
</dbReference>
<evidence type="ECO:0000313" key="9">
    <source>
        <dbReference type="EMBL" id="OZV69373.1"/>
    </source>
</evidence>
<proteinExistence type="predicted"/>
<dbReference type="InterPro" id="IPR005467">
    <property type="entry name" value="His_kinase_dom"/>
</dbReference>
<dbReference type="PROSITE" id="PS50109">
    <property type="entry name" value="HIS_KIN"/>
    <property type="match status" value="1"/>
</dbReference>
<dbReference type="SUPFAM" id="SSF55874">
    <property type="entry name" value="ATPase domain of HSP90 chaperone/DNA topoisomerase II/histidine kinase"/>
    <property type="match status" value="1"/>
</dbReference>
<dbReference type="SMART" id="SM00387">
    <property type="entry name" value="HATPase_c"/>
    <property type="match status" value="1"/>
</dbReference>
<dbReference type="Pfam" id="PF02518">
    <property type="entry name" value="HATPase_c"/>
    <property type="match status" value="1"/>
</dbReference>
<dbReference type="GO" id="GO:0004673">
    <property type="term" value="F:protein histidine kinase activity"/>
    <property type="evidence" value="ECO:0007669"/>
    <property type="project" value="UniProtKB-EC"/>
</dbReference>
<dbReference type="Gene3D" id="3.30.565.10">
    <property type="entry name" value="Histidine kinase-like ATPase, C-terminal domain"/>
    <property type="match status" value="1"/>
</dbReference>
<keyword evidence="7" id="KW-0812">Transmembrane</keyword>
<dbReference type="EC" id="2.7.13.3" evidence="2"/>
<dbReference type="InterPro" id="IPR003594">
    <property type="entry name" value="HATPase_dom"/>
</dbReference>
<dbReference type="PANTHER" id="PTHR24421:SF10">
    <property type="entry name" value="NITRATE_NITRITE SENSOR PROTEIN NARQ"/>
    <property type="match status" value="1"/>
</dbReference>
<dbReference type="SUPFAM" id="SSF48452">
    <property type="entry name" value="TPR-like"/>
    <property type="match status" value="2"/>
</dbReference>
<keyword evidence="6" id="KW-0802">TPR repeat</keyword>
<evidence type="ECO:0000259" key="8">
    <source>
        <dbReference type="PROSITE" id="PS50109"/>
    </source>
</evidence>
<evidence type="ECO:0000313" key="10">
    <source>
        <dbReference type="Proteomes" id="UP000216840"/>
    </source>
</evidence>
<dbReference type="CDD" id="cd16917">
    <property type="entry name" value="HATPase_UhpB-NarQ-NarX-like"/>
    <property type="match status" value="1"/>
</dbReference>
<dbReference type="Proteomes" id="UP000216840">
    <property type="component" value="Unassembled WGS sequence"/>
</dbReference>
<feature type="repeat" description="TPR" evidence="6">
    <location>
        <begin position="193"/>
        <end position="226"/>
    </location>
</feature>
<evidence type="ECO:0000256" key="6">
    <source>
        <dbReference type="PROSITE-ProRule" id="PRU00339"/>
    </source>
</evidence>
<keyword evidence="4" id="KW-0418">Kinase</keyword>
<comment type="catalytic activity">
    <reaction evidence="1">
        <text>ATP + protein L-histidine = ADP + protein N-phospho-L-histidine.</text>
        <dbReference type="EC" id="2.7.13.3"/>
    </reaction>
</comment>
<accession>A0A265UVN2</accession>
<evidence type="ECO:0000256" key="3">
    <source>
        <dbReference type="ARBA" id="ARBA00022679"/>
    </source>
</evidence>
<dbReference type="OrthoDB" id="977000at2"/>
<organism evidence="9 10">
    <name type="scientific">Winogradskyella aurantia</name>
    <dbReference type="NCBI Taxonomy" id="1915063"/>
    <lineage>
        <taxon>Bacteria</taxon>
        <taxon>Pseudomonadati</taxon>
        <taxon>Bacteroidota</taxon>
        <taxon>Flavobacteriia</taxon>
        <taxon>Flavobacteriales</taxon>
        <taxon>Flavobacteriaceae</taxon>
        <taxon>Winogradskyella</taxon>
    </lineage>
</organism>
<keyword evidence="10" id="KW-1185">Reference proteome</keyword>
<dbReference type="RefSeq" id="WP_094968147.1">
    <property type="nucleotide sequence ID" value="NZ_NGJN01000003.1"/>
</dbReference>
<reference evidence="9 10" key="1">
    <citation type="submission" date="2017-05" db="EMBL/GenBank/DDBJ databases">
        <title>The draft genome sequence of Idiomarina salinarum WNB302.</title>
        <authorList>
            <person name="Sun Y."/>
            <person name="Chen B."/>
            <person name="Du Z."/>
        </authorList>
    </citation>
    <scope>NUCLEOTIDE SEQUENCE [LARGE SCALE GENOMIC DNA]</scope>
    <source>
        <strain evidence="9 10">WNB302</strain>
    </source>
</reference>